<dbReference type="GO" id="GO:0008757">
    <property type="term" value="F:S-adenosylmethionine-dependent methyltransferase activity"/>
    <property type="evidence" value="ECO:0007669"/>
    <property type="project" value="InterPro"/>
</dbReference>
<dbReference type="PIRSF" id="PIRSF031679">
    <property type="entry name" value="Mtase_Alr7345_prd"/>
    <property type="match status" value="1"/>
</dbReference>
<comment type="caution">
    <text evidence="4">The sequence shown here is derived from an EMBL/GenBank/DDBJ whole genome shotgun (WGS) entry which is preliminary data.</text>
</comment>
<dbReference type="InterPro" id="IPR013216">
    <property type="entry name" value="Methyltransf_11"/>
</dbReference>
<keyword evidence="2" id="KW-0732">Signal</keyword>
<reference evidence="5" key="1">
    <citation type="submission" date="2017-05" db="EMBL/GenBank/DDBJ databases">
        <authorList>
            <person name="Barney B.M."/>
        </authorList>
    </citation>
    <scope>NUCLEOTIDE SEQUENCE [LARGE SCALE GENOMIC DNA]</scope>
    <source>
        <strain evidence="5">PSBB022</strain>
    </source>
</reference>
<dbReference type="InterPro" id="IPR016980">
    <property type="entry name" value="S-AdoMet-dep_MeTrfase_Alr7345"/>
</dbReference>
<evidence type="ECO:0000256" key="1">
    <source>
        <dbReference type="SAM" id="MobiDB-lite"/>
    </source>
</evidence>
<dbReference type="RefSeq" id="WP_078044214.1">
    <property type="nucleotide sequence ID" value="NZ_NHNI01000001.1"/>
</dbReference>
<dbReference type="Proteomes" id="UP000216101">
    <property type="component" value="Unassembled WGS sequence"/>
</dbReference>
<dbReference type="Gene3D" id="3.40.50.150">
    <property type="entry name" value="Vaccinia Virus protein VP39"/>
    <property type="match status" value="1"/>
</dbReference>
<dbReference type="GO" id="GO:0032259">
    <property type="term" value="P:methylation"/>
    <property type="evidence" value="ECO:0007669"/>
    <property type="project" value="UniProtKB-KW"/>
</dbReference>
<accession>A0A266QCR0</accession>
<evidence type="ECO:0000313" key="5">
    <source>
        <dbReference type="Proteomes" id="UP000216101"/>
    </source>
</evidence>
<keyword evidence="5" id="KW-1185">Reference proteome</keyword>
<sequence>MKKIALLATALFLSSCAIDNTTTPDKKHLSAADKQQLINITQSLPAEHQARYVARNPVETLEFFGIRPGDVVLEALPGDGWYSKILMPYLGEKGRLIGVDYSLSMWPEFGGFATPEFIKKREQWPAQWRTDAKRWGSAQVDAYTFADLPADLTGQVDAVLFIRALHNLARFDAKGQYLQQALAETYRVLKPNGTVGVVQHAMSESKPDAWADGSRGYLKESDIVSAMLKAGFELVDSSDINKNPKDNPQENDNVWRLPPNLNGTDAQKQQNQLIGESNRVTLLFRKK</sequence>
<dbReference type="AlphaFoldDB" id="A0A266QCR0"/>
<organism evidence="4 5">
    <name type="scientific">Cellvibrio mixtus</name>
    <dbReference type="NCBI Taxonomy" id="39650"/>
    <lineage>
        <taxon>Bacteria</taxon>
        <taxon>Pseudomonadati</taxon>
        <taxon>Pseudomonadota</taxon>
        <taxon>Gammaproteobacteria</taxon>
        <taxon>Cellvibrionales</taxon>
        <taxon>Cellvibrionaceae</taxon>
        <taxon>Cellvibrio</taxon>
    </lineage>
</organism>
<gene>
    <name evidence="4" type="ORF">CBP51_09175</name>
</gene>
<name>A0A266QCR0_9GAMM</name>
<keyword evidence="4" id="KW-0808">Transferase</keyword>
<feature type="domain" description="Methyltransferase type 11" evidence="3">
    <location>
        <begin position="77"/>
        <end position="195"/>
    </location>
</feature>
<keyword evidence="4" id="KW-0489">Methyltransferase</keyword>
<proteinExistence type="predicted"/>
<evidence type="ECO:0000256" key="2">
    <source>
        <dbReference type="SAM" id="SignalP"/>
    </source>
</evidence>
<dbReference type="EMBL" id="NHNI01000001">
    <property type="protein sequence ID" value="OZY87139.1"/>
    <property type="molecule type" value="Genomic_DNA"/>
</dbReference>
<protein>
    <submittedName>
        <fullName evidence="4">Methyltransferase</fullName>
    </submittedName>
</protein>
<evidence type="ECO:0000259" key="3">
    <source>
        <dbReference type="Pfam" id="PF08241"/>
    </source>
</evidence>
<dbReference type="SUPFAM" id="SSF53335">
    <property type="entry name" value="S-adenosyl-L-methionine-dependent methyltransferases"/>
    <property type="match status" value="1"/>
</dbReference>
<dbReference type="PROSITE" id="PS51257">
    <property type="entry name" value="PROKAR_LIPOPROTEIN"/>
    <property type="match status" value="1"/>
</dbReference>
<feature type="signal peptide" evidence="2">
    <location>
        <begin position="1"/>
        <end position="19"/>
    </location>
</feature>
<feature type="region of interest" description="Disordered" evidence="1">
    <location>
        <begin position="237"/>
        <end position="258"/>
    </location>
</feature>
<dbReference type="InterPro" id="IPR029063">
    <property type="entry name" value="SAM-dependent_MTases_sf"/>
</dbReference>
<feature type="chain" id="PRO_5012108220" evidence="2">
    <location>
        <begin position="20"/>
        <end position="287"/>
    </location>
</feature>
<evidence type="ECO:0000313" key="4">
    <source>
        <dbReference type="EMBL" id="OZY87139.1"/>
    </source>
</evidence>
<dbReference type="Pfam" id="PF08241">
    <property type="entry name" value="Methyltransf_11"/>
    <property type="match status" value="1"/>
</dbReference>